<comment type="caution">
    <text evidence="2">The sequence shown here is derived from an EMBL/GenBank/DDBJ whole genome shotgun (WGS) entry which is preliminary data.</text>
</comment>
<dbReference type="EMBL" id="AMEQ01000044">
    <property type="protein sequence ID" value="EKX99940.1"/>
    <property type="molecule type" value="Genomic_DNA"/>
</dbReference>
<dbReference type="InterPro" id="IPR011250">
    <property type="entry name" value="OMP/PagP_B-barrel"/>
</dbReference>
<protein>
    <recommendedName>
        <fullName evidence="4">DUF6089 domain-containing protein</fullName>
    </recommendedName>
</protein>
<dbReference type="PATRIC" id="fig|1127696.3.peg.1682"/>
<organism evidence="2 3">
    <name type="scientific">Porphyromonas catoniae F0037</name>
    <dbReference type="NCBI Taxonomy" id="1127696"/>
    <lineage>
        <taxon>Bacteria</taxon>
        <taxon>Pseudomonadati</taxon>
        <taxon>Bacteroidota</taxon>
        <taxon>Bacteroidia</taxon>
        <taxon>Bacteroidales</taxon>
        <taxon>Porphyromonadaceae</taxon>
        <taxon>Porphyromonas</taxon>
    </lineage>
</organism>
<sequence>MIRRLWLCVLALSLFTLGRAEAQEYRYELGLGVGTAYYVGDLSPNLWGRQAPSIAVSLRHLLDLRWSLTTELGYRRLEGRVAREHTFPTGRTQQFSRGLWDLAFGGEFNFFPYSDKYRYLLTRSWTPYLGLGVGLALGKGSPTLLITPSLYGVFGVKYKLSSRVGLSLSWVHRRTFTDRLEITSAEEEWMADPLRLNRMGNMKGYDSYGYWSLGVSISLSQSPQRGCN</sequence>
<feature type="signal peptide" evidence="1">
    <location>
        <begin position="1"/>
        <end position="22"/>
    </location>
</feature>
<proteinExistence type="predicted"/>
<feature type="chain" id="PRO_5003954890" description="DUF6089 domain-containing protein" evidence="1">
    <location>
        <begin position="23"/>
        <end position="228"/>
    </location>
</feature>
<keyword evidence="1" id="KW-0732">Signal</keyword>
<dbReference type="STRING" id="1127696.HMPREF9134_01849"/>
<dbReference type="Proteomes" id="UP000010408">
    <property type="component" value="Unassembled WGS sequence"/>
</dbReference>
<dbReference type="SUPFAM" id="SSF56925">
    <property type="entry name" value="OMPA-like"/>
    <property type="match status" value="1"/>
</dbReference>
<dbReference type="HOGENOM" id="CLU_071588_2_0_10"/>
<gene>
    <name evidence="2" type="ORF">HMPREF9134_01849</name>
</gene>
<evidence type="ECO:0008006" key="4">
    <source>
        <dbReference type="Google" id="ProtNLM"/>
    </source>
</evidence>
<evidence type="ECO:0000256" key="1">
    <source>
        <dbReference type="SAM" id="SignalP"/>
    </source>
</evidence>
<accession>L1N9D1</accession>
<evidence type="ECO:0000313" key="2">
    <source>
        <dbReference type="EMBL" id="EKX99940.1"/>
    </source>
</evidence>
<dbReference type="eggNOG" id="COG3637">
    <property type="taxonomic scope" value="Bacteria"/>
</dbReference>
<name>L1N9D1_9PORP</name>
<evidence type="ECO:0000313" key="3">
    <source>
        <dbReference type="Proteomes" id="UP000010408"/>
    </source>
</evidence>
<dbReference type="AlphaFoldDB" id="L1N9D1"/>
<reference evidence="2 3" key="1">
    <citation type="submission" date="2012-05" db="EMBL/GenBank/DDBJ databases">
        <authorList>
            <person name="Weinstock G."/>
            <person name="Sodergren E."/>
            <person name="Lobos E.A."/>
            <person name="Fulton L."/>
            <person name="Fulton R."/>
            <person name="Courtney L."/>
            <person name="Fronick C."/>
            <person name="O'Laughlin M."/>
            <person name="Godfrey J."/>
            <person name="Wilson R.M."/>
            <person name="Miner T."/>
            <person name="Farmer C."/>
            <person name="Delehaunty K."/>
            <person name="Cordes M."/>
            <person name="Minx P."/>
            <person name="Tomlinson C."/>
            <person name="Chen J."/>
            <person name="Wollam A."/>
            <person name="Pepin K.H."/>
            <person name="Bhonagiri V."/>
            <person name="Zhang X."/>
            <person name="Suruliraj S."/>
            <person name="Warren W."/>
            <person name="Mitreva M."/>
            <person name="Mardis E.R."/>
            <person name="Wilson R.K."/>
        </authorList>
    </citation>
    <scope>NUCLEOTIDE SEQUENCE [LARGE SCALE GENOMIC DNA]</scope>
    <source>
        <strain evidence="2 3">F0037</strain>
    </source>
</reference>
<dbReference type="RefSeq" id="WP_005468199.1">
    <property type="nucleotide sequence ID" value="NZ_KB291037.1"/>
</dbReference>